<keyword evidence="4" id="KW-1185">Reference proteome</keyword>
<dbReference type="GO" id="GO:0003677">
    <property type="term" value="F:DNA binding"/>
    <property type="evidence" value="ECO:0007669"/>
    <property type="project" value="InterPro"/>
</dbReference>
<dbReference type="SUPFAM" id="SSF56349">
    <property type="entry name" value="DNA breaking-rejoining enzymes"/>
    <property type="match status" value="1"/>
</dbReference>
<name>A0A559K7Y7_9BACL</name>
<evidence type="ECO:0000259" key="2">
    <source>
        <dbReference type="Pfam" id="PF00589"/>
    </source>
</evidence>
<dbReference type="OrthoDB" id="9803188at2"/>
<evidence type="ECO:0000313" key="3">
    <source>
        <dbReference type="EMBL" id="TVY08203.1"/>
    </source>
</evidence>
<dbReference type="InterPro" id="IPR011010">
    <property type="entry name" value="DNA_brk_join_enz"/>
</dbReference>
<dbReference type="InterPro" id="IPR013762">
    <property type="entry name" value="Integrase-like_cat_sf"/>
</dbReference>
<dbReference type="Proteomes" id="UP000317036">
    <property type="component" value="Unassembled WGS sequence"/>
</dbReference>
<keyword evidence="1" id="KW-0233">DNA recombination</keyword>
<comment type="caution">
    <text evidence="3">The sequence shown here is derived from an EMBL/GenBank/DDBJ whole genome shotgun (WGS) entry which is preliminary data.</text>
</comment>
<dbReference type="GO" id="GO:0006310">
    <property type="term" value="P:DNA recombination"/>
    <property type="evidence" value="ECO:0007669"/>
    <property type="project" value="UniProtKB-KW"/>
</dbReference>
<evidence type="ECO:0000256" key="1">
    <source>
        <dbReference type="ARBA" id="ARBA00023172"/>
    </source>
</evidence>
<evidence type="ECO:0000313" key="4">
    <source>
        <dbReference type="Proteomes" id="UP000317036"/>
    </source>
</evidence>
<dbReference type="GO" id="GO:0015074">
    <property type="term" value="P:DNA integration"/>
    <property type="evidence" value="ECO:0007669"/>
    <property type="project" value="InterPro"/>
</dbReference>
<reference evidence="3 4" key="1">
    <citation type="submission" date="2019-07" db="EMBL/GenBank/DDBJ databases">
        <authorList>
            <person name="Kim J."/>
        </authorList>
    </citation>
    <scope>NUCLEOTIDE SEQUENCE [LARGE SCALE GENOMIC DNA]</scope>
    <source>
        <strain evidence="3 4">JC52</strain>
    </source>
</reference>
<dbReference type="InterPro" id="IPR002104">
    <property type="entry name" value="Integrase_catalytic"/>
</dbReference>
<proteinExistence type="predicted"/>
<organism evidence="3 4">
    <name type="scientific">Paenibacillus cremeus</name>
    <dbReference type="NCBI Taxonomy" id="2163881"/>
    <lineage>
        <taxon>Bacteria</taxon>
        <taxon>Bacillati</taxon>
        <taxon>Bacillota</taxon>
        <taxon>Bacilli</taxon>
        <taxon>Bacillales</taxon>
        <taxon>Paenibacillaceae</taxon>
        <taxon>Paenibacillus</taxon>
    </lineage>
</organism>
<dbReference type="AlphaFoldDB" id="A0A559K7Y7"/>
<sequence>MGSSQKGRKAMGRPSVKNQVETALKEINRIGYSKREAKQAGDSSNIHSIKYYRDVQGTAIRFAEFCREQYGIRSIYYLTEEHTKGFLQSLTGKGVSKGYLINVESHLKKLQNGMQKFSEKQGKPPVIFVGTRHIATDEREKPHDRSYSSLEIFEIGKHMSPNVHAAMQMSVHLGLRAKEVTNIRVEHIAENPNGRLQIHIVEGRGVTKGGRFRDIPVPKEYESMLRQLIQGKIPGQKILGMKEGTLRSGLKRACDKSGINSAGWHGFRHTYARQRLEELLGGRKKEGREMIERMLNNRSCGRKIDSGVRAHEKELLNMVKQVINVVHHELGHGNNRWGLVAVYMS</sequence>
<feature type="domain" description="Tyr recombinase" evidence="2">
    <location>
        <begin position="164"/>
        <end position="276"/>
    </location>
</feature>
<accession>A0A559K7Y7</accession>
<dbReference type="Gene3D" id="1.10.443.10">
    <property type="entry name" value="Intergrase catalytic core"/>
    <property type="match status" value="1"/>
</dbReference>
<dbReference type="RefSeq" id="WP_144850220.1">
    <property type="nucleotide sequence ID" value="NZ_VNJI01000026.1"/>
</dbReference>
<gene>
    <name evidence="3" type="ORF">FPZ49_20090</name>
</gene>
<dbReference type="EMBL" id="VNJI01000026">
    <property type="protein sequence ID" value="TVY08203.1"/>
    <property type="molecule type" value="Genomic_DNA"/>
</dbReference>
<dbReference type="CDD" id="cd00397">
    <property type="entry name" value="DNA_BRE_C"/>
    <property type="match status" value="1"/>
</dbReference>
<dbReference type="Pfam" id="PF00589">
    <property type="entry name" value="Phage_integrase"/>
    <property type="match status" value="1"/>
</dbReference>
<protein>
    <submittedName>
        <fullName evidence="3">Site-specific integrase</fullName>
    </submittedName>
</protein>